<sequence>SRSLHAFRLAFNRGDLRSRINYASLALSGFGPSSDDDDKKNDSPVDSSAAAQSNLTLLLRKSKTPSPPDLQIQPPTPQATINASFPQIRTNDDDNSNRKRKEESRPLLPENRVNSYGSRDPVDDLALIEESDWGWLPCFGDHSLIPHHGREEWSRPRIQITPKNFFQIFILNPISYIPAVILGLLLNLLDAISYGLITFPINNPIFADLGPDGISMFFVRAEIIVNEIGEDKQAIIATTIFSFALSSVLTGVVFLLLGAFKLGSLIEFFPRHILVGCIGGVGWFLVATAIEVSARLDSNLTFSYEMFRTLFLDLHTLSLWSSALILALILRSIQHK</sequence>
<organism evidence="1 2">
    <name type="scientific">Acaulospora colombiana</name>
    <dbReference type="NCBI Taxonomy" id="27376"/>
    <lineage>
        <taxon>Eukaryota</taxon>
        <taxon>Fungi</taxon>
        <taxon>Fungi incertae sedis</taxon>
        <taxon>Mucoromycota</taxon>
        <taxon>Glomeromycotina</taxon>
        <taxon>Glomeromycetes</taxon>
        <taxon>Diversisporales</taxon>
        <taxon>Acaulosporaceae</taxon>
        <taxon>Acaulospora</taxon>
    </lineage>
</organism>
<protein>
    <submittedName>
        <fullName evidence="1">9687_t:CDS:1</fullName>
    </submittedName>
</protein>
<dbReference type="EMBL" id="CAJVPT010031365">
    <property type="protein sequence ID" value="CAG8697351.1"/>
    <property type="molecule type" value="Genomic_DNA"/>
</dbReference>
<name>A0ACA9P9F8_9GLOM</name>
<feature type="non-terminal residue" evidence="1">
    <location>
        <position position="336"/>
    </location>
</feature>
<dbReference type="Proteomes" id="UP000789525">
    <property type="component" value="Unassembled WGS sequence"/>
</dbReference>
<gene>
    <name evidence="1" type="ORF">ACOLOM_LOCUS10080</name>
</gene>
<proteinExistence type="predicted"/>
<feature type="non-terminal residue" evidence="1">
    <location>
        <position position="1"/>
    </location>
</feature>
<reference evidence="1" key="1">
    <citation type="submission" date="2021-06" db="EMBL/GenBank/DDBJ databases">
        <authorList>
            <person name="Kallberg Y."/>
            <person name="Tangrot J."/>
            <person name="Rosling A."/>
        </authorList>
    </citation>
    <scope>NUCLEOTIDE SEQUENCE</scope>
    <source>
        <strain evidence="1">CL356</strain>
    </source>
</reference>
<comment type="caution">
    <text evidence="1">The sequence shown here is derived from an EMBL/GenBank/DDBJ whole genome shotgun (WGS) entry which is preliminary data.</text>
</comment>
<accession>A0ACA9P9F8</accession>
<evidence type="ECO:0000313" key="1">
    <source>
        <dbReference type="EMBL" id="CAG8697351.1"/>
    </source>
</evidence>
<evidence type="ECO:0000313" key="2">
    <source>
        <dbReference type="Proteomes" id="UP000789525"/>
    </source>
</evidence>
<keyword evidence="2" id="KW-1185">Reference proteome</keyword>